<name>A0A9N9GRC2_FUNMO</name>
<dbReference type="AlphaFoldDB" id="A0A9N9GRC2"/>
<proteinExistence type="predicted"/>
<organism evidence="1 2">
    <name type="scientific">Funneliformis mosseae</name>
    <name type="common">Endomycorrhizal fungus</name>
    <name type="synonym">Glomus mosseae</name>
    <dbReference type="NCBI Taxonomy" id="27381"/>
    <lineage>
        <taxon>Eukaryota</taxon>
        <taxon>Fungi</taxon>
        <taxon>Fungi incertae sedis</taxon>
        <taxon>Mucoromycota</taxon>
        <taxon>Glomeromycotina</taxon>
        <taxon>Glomeromycetes</taxon>
        <taxon>Glomerales</taxon>
        <taxon>Glomeraceae</taxon>
        <taxon>Funneliformis</taxon>
    </lineage>
</organism>
<evidence type="ECO:0000313" key="2">
    <source>
        <dbReference type="Proteomes" id="UP000789375"/>
    </source>
</evidence>
<dbReference type="EMBL" id="CAJVPP010003429">
    <property type="protein sequence ID" value="CAG8629036.1"/>
    <property type="molecule type" value="Genomic_DNA"/>
</dbReference>
<gene>
    <name evidence="1" type="ORF">FMOSSE_LOCUS10387</name>
</gene>
<sequence>MHGRSKPLVIINTNDGVTTKKIGRLVRYLNLVKDFFIGSLDLSQSKKETILFEFVDNQVSVGFSDHHYKTIIHKIRDANGHGHAFETEKIC</sequence>
<protein>
    <submittedName>
        <fullName evidence="1">6638_t:CDS:1</fullName>
    </submittedName>
</protein>
<reference evidence="1" key="1">
    <citation type="submission" date="2021-06" db="EMBL/GenBank/DDBJ databases">
        <authorList>
            <person name="Kallberg Y."/>
            <person name="Tangrot J."/>
            <person name="Rosling A."/>
        </authorList>
    </citation>
    <scope>NUCLEOTIDE SEQUENCE</scope>
    <source>
        <strain evidence="1">87-6 pot B 2015</strain>
    </source>
</reference>
<dbReference type="Proteomes" id="UP000789375">
    <property type="component" value="Unassembled WGS sequence"/>
</dbReference>
<keyword evidence="2" id="KW-1185">Reference proteome</keyword>
<evidence type="ECO:0000313" key="1">
    <source>
        <dbReference type="EMBL" id="CAG8629036.1"/>
    </source>
</evidence>
<accession>A0A9N9GRC2</accession>
<comment type="caution">
    <text evidence="1">The sequence shown here is derived from an EMBL/GenBank/DDBJ whole genome shotgun (WGS) entry which is preliminary data.</text>
</comment>